<dbReference type="Proteomes" id="UP000001726">
    <property type="component" value="Chromosome"/>
</dbReference>
<dbReference type="RefSeq" id="WP_012440265.1">
    <property type="nucleotide sequence ID" value="NC_010694.1"/>
</dbReference>
<name>B2VKX9_ERWT9</name>
<proteinExistence type="predicted"/>
<accession>B2VKX9</accession>
<reference evidence="2 3" key="1">
    <citation type="journal article" date="2008" name="Environ. Microbiol.">
        <title>The genome of Erwinia tasmaniensis strain Et1/99, a non-pathogenic bacterium in the genus Erwinia.</title>
        <authorList>
            <person name="Kube M."/>
            <person name="Migdoll A.M."/>
            <person name="Mueller I."/>
            <person name="Kuhl H."/>
            <person name="Beck A."/>
            <person name="Reinhardt R."/>
            <person name="Geider K."/>
        </authorList>
    </citation>
    <scope>NUCLEOTIDE SEQUENCE [LARGE SCALE GENOMIC DNA]</scope>
    <source>
        <strain evidence="3">DSM 17950 / CFBP 7177 / CIP 109463 / NCPPB 4357 / Et1/99</strain>
    </source>
</reference>
<evidence type="ECO:0000313" key="2">
    <source>
        <dbReference type="EMBL" id="CAO95557.1"/>
    </source>
</evidence>
<dbReference type="InterPro" id="IPR000182">
    <property type="entry name" value="GNAT_dom"/>
</dbReference>
<dbReference type="Pfam" id="PF00583">
    <property type="entry name" value="Acetyltransf_1"/>
    <property type="match status" value="1"/>
</dbReference>
<keyword evidence="3" id="KW-1185">Reference proteome</keyword>
<dbReference type="PROSITE" id="PS51186">
    <property type="entry name" value="GNAT"/>
    <property type="match status" value="1"/>
</dbReference>
<dbReference type="Gene3D" id="3.40.630.30">
    <property type="match status" value="1"/>
</dbReference>
<evidence type="ECO:0000313" key="3">
    <source>
        <dbReference type="Proteomes" id="UP000001726"/>
    </source>
</evidence>
<protein>
    <submittedName>
        <fullName evidence="2">Acetyltransferase</fullName>
    </submittedName>
</protein>
<dbReference type="STRING" id="465817.ETA_05110"/>
<dbReference type="GO" id="GO:0016747">
    <property type="term" value="F:acyltransferase activity, transferring groups other than amino-acyl groups"/>
    <property type="evidence" value="ECO:0007669"/>
    <property type="project" value="InterPro"/>
</dbReference>
<evidence type="ECO:0000259" key="1">
    <source>
        <dbReference type="PROSITE" id="PS51186"/>
    </source>
</evidence>
<dbReference type="KEGG" id="eta:ETA_05110"/>
<dbReference type="CDD" id="cd04301">
    <property type="entry name" value="NAT_SF"/>
    <property type="match status" value="1"/>
</dbReference>
<dbReference type="AlphaFoldDB" id="B2VKX9"/>
<dbReference type="OrthoDB" id="9787920at2"/>
<dbReference type="InterPro" id="IPR016181">
    <property type="entry name" value="Acyl_CoA_acyltransferase"/>
</dbReference>
<organism evidence="2 3">
    <name type="scientific">Erwinia tasmaniensis (strain DSM 17950 / CFBP 7177 / CIP 109463 / NCPPB 4357 / Et1/99)</name>
    <dbReference type="NCBI Taxonomy" id="465817"/>
    <lineage>
        <taxon>Bacteria</taxon>
        <taxon>Pseudomonadati</taxon>
        <taxon>Pseudomonadota</taxon>
        <taxon>Gammaproteobacteria</taxon>
        <taxon>Enterobacterales</taxon>
        <taxon>Erwiniaceae</taxon>
        <taxon>Erwinia</taxon>
    </lineage>
</organism>
<dbReference type="EMBL" id="CU468135">
    <property type="protein sequence ID" value="CAO95557.1"/>
    <property type="molecule type" value="Genomic_DNA"/>
</dbReference>
<dbReference type="eggNOG" id="COG1246">
    <property type="taxonomic scope" value="Bacteria"/>
</dbReference>
<dbReference type="HOGENOM" id="CLU_115862_2_0_6"/>
<gene>
    <name evidence="2" type="primary">bls</name>
    <name evidence="2" type="ordered locus">ETA_05110</name>
</gene>
<dbReference type="SUPFAM" id="SSF55729">
    <property type="entry name" value="Acyl-CoA N-acyltransferases (Nat)"/>
    <property type="match status" value="1"/>
</dbReference>
<feature type="domain" description="N-acetyltransferase" evidence="1">
    <location>
        <begin position="1"/>
        <end position="140"/>
    </location>
</feature>
<sequence>MNMKVTATPHPEDVDCIRQKLMAFNAQHVDIGEIKELAVFLDDDDGSKIAGLLATTWGNWMHLHFLWVEETRRGGGHGARLLRAAELEAIARGCCRVCVDTFSFQAREFYEKQGYRLQMTLEQMPHHHHRQHYLIKWLDD</sequence>